<dbReference type="PROSITE" id="PS51782">
    <property type="entry name" value="LYSM"/>
    <property type="match status" value="2"/>
</dbReference>
<evidence type="ECO:0000313" key="3">
    <source>
        <dbReference type="EMBL" id="CRX39314.1"/>
    </source>
</evidence>
<gene>
    <name evidence="3" type="primary">nlpD</name>
    <name evidence="3" type="ORF">ELAC_1992</name>
</gene>
<dbReference type="Gene3D" id="3.10.350.10">
    <property type="entry name" value="LysM domain"/>
    <property type="match status" value="2"/>
</dbReference>
<dbReference type="Proteomes" id="UP000220251">
    <property type="component" value="Unassembled WGS sequence"/>
</dbReference>
<dbReference type="GO" id="GO:0008932">
    <property type="term" value="F:lytic endotransglycosylase activity"/>
    <property type="evidence" value="ECO:0007669"/>
    <property type="project" value="TreeGrafter"/>
</dbReference>
<keyword evidence="4" id="KW-1185">Reference proteome</keyword>
<evidence type="ECO:0000259" key="2">
    <source>
        <dbReference type="PROSITE" id="PS51782"/>
    </source>
</evidence>
<keyword evidence="3" id="KW-0326">Glycosidase</keyword>
<dbReference type="EC" id="3.2.1.-" evidence="3"/>
<dbReference type="InterPro" id="IPR036779">
    <property type="entry name" value="LysM_dom_sf"/>
</dbReference>
<protein>
    <submittedName>
        <fullName evidence="3">Putative muramidase</fullName>
        <ecNumber evidence="3">3.2.1.-</ecNumber>
    </submittedName>
</protein>
<feature type="domain" description="LysM" evidence="2">
    <location>
        <begin position="195"/>
        <end position="241"/>
    </location>
</feature>
<keyword evidence="3" id="KW-0378">Hydrolase</keyword>
<keyword evidence="1" id="KW-0812">Transmembrane</keyword>
<accession>A0A0H5DTV0</accession>
<organism evidence="3 4">
    <name type="scientific">Estrella lausannensis</name>
    <dbReference type="NCBI Taxonomy" id="483423"/>
    <lineage>
        <taxon>Bacteria</taxon>
        <taxon>Pseudomonadati</taxon>
        <taxon>Chlamydiota</taxon>
        <taxon>Chlamydiia</taxon>
        <taxon>Parachlamydiales</taxon>
        <taxon>Candidatus Criblamydiaceae</taxon>
        <taxon>Estrella</taxon>
    </lineage>
</organism>
<evidence type="ECO:0000313" key="4">
    <source>
        <dbReference type="Proteomes" id="UP000220251"/>
    </source>
</evidence>
<dbReference type="EMBL" id="CWGJ01000027">
    <property type="protein sequence ID" value="CRX39314.1"/>
    <property type="molecule type" value="Genomic_DNA"/>
</dbReference>
<name>A0A0H5DTV0_9BACT</name>
<keyword evidence="1" id="KW-0472">Membrane</keyword>
<evidence type="ECO:0000256" key="1">
    <source>
        <dbReference type="SAM" id="Phobius"/>
    </source>
</evidence>
<dbReference type="SUPFAM" id="SSF54106">
    <property type="entry name" value="LysM domain"/>
    <property type="match status" value="2"/>
</dbReference>
<dbReference type="AlphaFoldDB" id="A0A0H5DTV0"/>
<keyword evidence="1" id="KW-1133">Transmembrane helix</keyword>
<proteinExistence type="predicted"/>
<feature type="domain" description="LysM" evidence="2">
    <location>
        <begin position="125"/>
        <end position="168"/>
    </location>
</feature>
<sequence length="242" mass="26779">MSRRDIIIIAVLTNIGLLAVLFMMAINTEDETRDTPLVEEVHVVQPEAGMEIKAGDKDKVVLAQHNEADEVDTLLKDFAESNSIESEKIKDSLLVEPEFLNKGVEDEVMSDKPAPTKTQGNEQYIEVTVKKGDVLSKIAKANGTTVQKIKKLNNLTSDQLKVGQTLKIPHEGKSSSLPVRQDTKSSDLVAGGTSDYYVIQTGDNPWKIAKKFNISVGDFLKMNNMDEKKAKNLKVGQRVRVK</sequence>
<dbReference type="GO" id="GO:0016798">
    <property type="term" value="F:hydrolase activity, acting on glycosyl bonds"/>
    <property type="evidence" value="ECO:0007669"/>
    <property type="project" value="UniProtKB-KW"/>
</dbReference>
<feature type="transmembrane region" description="Helical" evidence="1">
    <location>
        <begin position="7"/>
        <end position="26"/>
    </location>
</feature>
<dbReference type="Pfam" id="PF01476">
    <property type="entry name" value="LysM"/>
    <property type="match status" value="2"/>
</dbReference>
<reference evidence="4" key="1">
    <citation type="submission" date="2015-06" db="EMBL/GenBank/DDBJ databases">
        <authorList>
            <person name="Bertelli C."/>
        </authorList>
    </citation>
    <scope>NUCLEOTIDE SEQUENCE [LARGE SCALE GENOMIC DNA]</scope>
    <source>
        <strain evidence="4">CRIB-30</strain>
    </source>
</reference>
<dbReference type="SMART" id="SM00257">
    <property type="entry name" value="LysM"/>
    <property type="match status" value="2"/>
</dbReference>
<dbReference type="RefSeq" id="WP_098039184.1">
    <property type="nucleotide sequence ID" value="NZ_CWGJ01000027.1"/>
</dbReference>
<dbReference type="PANTHER" id="PTHR33734">
    <property type="entry name" value="LYSM DOMAIN-CONTAINING GPI-ANCHORED PROTEIN 2"/>
    <property type="match status" value="1"/>
</dbReference>
<dbReference type="OrthoDB" id="19145at2"/>
<dbReference type="CDD" id="cd00118">
    <property type="entry name" value="LysM"/>
    <property type="match status" value="2"/>
</dbReference>
<dbReference type="InterPro" id="IPR018392">
    <property type="entry name" value="LysM"/>
</dbReference>
<dbReference type="PANTHER" id="PTHR33734:SF22">
    <property type="entry name" value="MEMBRANE-BOUND LYTIC MUREIN TRANSGLYCOSYLASE D"/>
    <property type="match status" value="1"/>
</dbReference>